<dbReference type="CDD" id="cd05121">
    <property type="entry name" value="ABC1_ADCK3-like"/>
    <property type="match status" value="1"/>
</dbReference>
<comment type="similarity">
    <text evidence="1">Belongs to the protein kinase superfamily. ADCK protein kinase family.</text>
</comment>
<evidence type="ECO:0000256" key="2">
    <source>
        <dbReference type="SAM" id="MobiDB-lite"/>
    </source>
</evidence>
<keyword evidence="5" id="KW-0418">Kinase</keyword>
<dbReference type="GO" id="GO:0016020">
    <property type="term" value="C:membrane"/>
    <property type="evidence" value="ECO:0007669"/>
    <property type="project" value="GOC"/>
</dbReference>
<proteinExistence type="inferred from homology"/>
<accession>A0A9Q0SF50</accession>
<reference evidence="5" key="1">
    <citation type="submission" date="2022-11" db="EMBL/GenBank/DDBJ databases">
        <authorList>
            <person name="Hyden B.L."/>
            <person name="Feng K."/>
            <person name="Yates T."/>
            <person name="Jawdy S."/>
            <person name="Smart L.B."/>
            <person name="Muchero W."/>
        </authorList>
    </citation>
    <scope>NUCLEOTIDE SEQUENCE</scope>
    <source>
        <tissue evidence="5">Shoot tip</tissue>
    </source>
</reference>
<dbReference type="PANTHER" id="PTHR10566">
    <property type="entry name" value="CHAPERONE-ACTIVITY OF BC1 COMPLEX CABC1 -RELATED"/>
    <property type="match status" value="1"/>
</dbReference>
<dbReference type="SUPFAM" id="SSF56112">
    <property type="entry name" value="Protein kinase-like (PK-like)"/>
    <property type="match status" value="1"/>
</dbReference>
<feature type="transmembrane region" description="Helical" evidence="3">
    <location>
        <begin position="660"/>
        <end position="677"/>
    </location>
</feature>
<dbReference type="InterPro" id="IPR004147">
    <property type="entry name" value="ABC1_dom"/>
</dbReference>
<dbReference type="GO" id="GO:0046467">
    <property type="term" value="P:membrane lipid biosynthetic process"/>
    <property type="evidence" value="ECO:0007669"/>
    <property type="project" value="TreeGrafter"/>
</dbReference>
<keyword evidence="3" id="KW-1133">Transmembrane helix</keyword>
<dbReference type="EMBL" id="JAPFFL010000016">
    <property type="protein sequence ID" value="KAJ6674540.1"/>
    <property type="molecule type" value="Genomic_DNA"/>
</dbReference>
<name>A0A9Q0SF50_SALVM</name>
<feature type="compositionally biased region" description="Polar residues" evidence="2">
    <location>
        <begin position="63"/>
        <end position="73"/>
    </location>
</feature>
<evidence type="ECO:0000256" key="1">
    <source>
        <dbReference type="ARBA" id="ARBA00009670"/>
    </source>
</evidence>
<protein>
    <submittedName>
        <fullName evidence="5">PROTEIN ACTIVITY OF BC1 COMPLEX KINASE 7 CHLOROPLASTIC</fullName>
    </submittedName>
</protein>
<evidence type="ECO:0000313" key="5">
    <source>
        <dbReference type="EMBL" id="KAJ6674540.1"/>
    </source>
</evidence>
<dbReference type="Proteomes" id="UP001151529">
    <property type="component" value="Chromosome 14"/>
</dbReference>
<keyword evidence="3" id="KW-0812">Transmembrane</keyword>
<dbReference type="AlphaFoldDB" id="A0A9Q0SF50"/>
<dbReference type="InterPro" id="IPR011009">
    <property type="entry name" value="Kinase-like_dom_sf"/>
</dbReference>
<keyword evidence="6" id="KW-1185">Reference proteome</keyword>
<dbReference type="GO" id="GO:1901031">
    <property type="term" value="P:regulation of response to reactive oxygen species"/>
    <property type="evidence" value="ECO:0007669"/>
    <property type="project" value="TreeGrafter"/>
</dbReference>
<dbReference type="OrthoDB" id="427480at2759"/>
<comment type="caution">
    <text evidence="5">The sequence shown here is derived from an EMBL/GenBank/DDBJ whole genome shotgun (WGS) entry which is preliminary data.</text>
</comment>
<feature type="domain" description="ABC1 atypical kinase-like" evidence="4">
    <location>
        <begin position="254"/>
        <end position="469"/>
    </location>
</feature>
<reference evidence="5" key="2">
    <citation type="journal article" date="2023" name="Int. J. Mol. Sci.">
        <title>De Novo Assembly and Annotation of 11 Diverse Shrub Willow (Salix) Genomes Reveals Novel Gene Organization in Sex-Linked Regions.</title>
        <authorList>
            <person name="Hyden B."/>
            <person name="Feng K."/>
            <person name="Yates T.B."/>
            <person name="Jawdy S."/>
            <person name="Cereghino C."/>
            <person name="Smart L.B."/>
            <person name="Muchero W."/>
        </authorList>
    </citation>
    <scope>NUCLEOTIDE SEQUENCE [LARGE SCALE GENOMIC DNA]</scope>
    <source>
        <tissue evidence="5">Shoot tip</tissue>
    </source>
</reference>
<evidence type="ECO:0000256" key="3">
    <source>
        <dbReference type="SAM" id="Phobius"/>
    </source>
</evidence>
<keyword evidence="3" id="KW-0472">Membrane</keyword>
<evidence type="ECO:0000313" key="6">
    <source>
        <dbReference type="Proteomes" id="UP001151529"/>
    </source>
</evidence>
<evidence type="ECO:0000259" key="4">
    <source>
        <dbReference type="Pfam" id="PF03109"/>
    </source>
</evidence>
<gene>
    <name evidence="5" type="ORF">OIU85_010784</name>
</gene>
<dbReference type="InterPro" id="IPR050154">
    <property type="entry name" value="UbiB_kinase"/>
</dbReference>
<feature type="region of interest" description="Disordered" evidence="2">
    <location>
        <begin position="60"/>
        <end position="86"/>
    </location>
</feature>
<keyword evidence="5" id="KW-0808">Transferase</keyword>
<dbReference type="GO" id="GO:0016301">
    <property type="term" value="F:kinase activity"/>
    <property type="evidence" value="ECO:0007669"/>
    <property type="project" value="UniProtKB-KW"/>
</dbReference>
<dbReference type="PANTHER" id="PTHR10566:SF113">
    <property type="entry name" value="PROTEIN ACTIVITY OF BC1 COMPLEX KINASE 7, CHLOROPLASTIC"/>
    <property type="match status" value="1"/>
</dbReference>
<sequence length="693" mass="78695">MAAILASQGCYCRHIDLMNEGRILSGNLSFSSSVSNPSVKFDLKIRNLIFTDKLRMEVEMRQTESPASKNLGSSGPPDPKKLGSNGRVIKMVPTSEVMKRRTLNGNRVETPNGKKQVINGATLVRRDSSAALVKSTRSRETDKLPPLEDFRVLPTDEGFSWADENYNDFRRTIDIWSFVLALRARITFDNAKWAYAGGFTEDKQKSRRRRTASWLRECVLQLGPTFIKLGQLSSTRSDLFPREFVDELAKLQDREFEDQPIAAASLGQVHRAILHNGEKVVVKVQRPGLKKLFDIDLRNLKLIAEYFQRSETFGGPSRDWIGIYEECKKILYEEIDYINEGKNADRFRRDFRNTKWVRVPLVFWDYTATKVLTLEYVPGVKINSLDLLDSRGYDRSRISSRAIEAYLIQILKTGFFHADPHPGNLAVDVDESLIYYDFGMMGEIKTFTRERLLELFYAVYEKDAKKVIQCLIDLGALQPTGDLSSVRRSVQFFLDNLLSQTPDQQQTLAAIGEDLFAIAQDQPFLFPSTFTFVIRAFSTLEGIGYILDPDFSFVKIAAPYAQELLDGRQKSRNGTQLVEEIRKQANDARSSTISMPYRIQRIEDFVKQVEAGDLKLRVRVLESERAARKATILQMATMYTVLGGTLVNLGVTFSNQGSQVIANGSFIGAGVFLALLLRSMQRVKKIDKFEKMI</sequence>
<organism evidence="5 6">
    <name type="scientific">Salix viminalis</name>
    <name type="common">Common osier</name>
    <name type="synonym">Basket willow</name>
    <dbReference type="NCBI Taxonomy" id="40686"/>
    <lineage>
        <taxon>Eukaryota</taxon>
        <taxon>Viridiplantae</taxon>
        <taxon>Streptophyta</taxon>
        <taxon>Embryophyta</taxon>
        <taxon>Tracheophyta</taxon>
        <taxon>Spermatophyta</taxon>
        <taxon>Magnoliopsida</taxon>
        <taxon>eudicotyledons</taxon>
        <taxon>Gunneridae</taxon>
        <taxon>Pentapetalae</taxon>
        <taxon>rosids</taxon>
        <taxon>fabids</taxon>
        <taxon>Malpighiales</taxon>
        <taxon>Salicaceae</taxon>
        <taxon>Saliceae</taxon>
        <taxon>Salix</taxon>
    </lineage>
</organism>
<dbReference type="Pfam" id="PF03109">
    <property type="entry name" value="ABC1"/>
    <property type="match status" value="1"/>
</dbReference>